<dbReference type="EMBL" id="CAJOBA010019088">
    <property type="protein sequence ID" value="CAF3902357.1"/>
    <property type="molecule type" value="Genomic_DNA"/>
</dbReference>
<accession>A0A8S2LQX6</accession>
<evidence type="ECO:0000313" key="4">
    <source>
        <dbReference type="Proteomes" id="UP000682733"/>
    </source>
</evidence>
<dbReference type="AlphaFoldDB" id="A0A8S2LQX6"/>
<feature type="non-terminal residue" evidence="3">
    <location>
        <position position="20"/>
    </location>
</feature>
<dbReference type="Proteomes" id="UP000682733">
    <property type="component" value="Unassembled WGS sequence"/>
</dbReference>
<evidence type="ECO:0000313" key="3">
    <source>
        <dbReference type="EMBL" id="CAF3902357.1"/>
    </source>
</evidence>
<reference evidence="3" key="1">
    <citation type="submission" date="2021-02" db="EMBL/GenBank/DDBJ databases">
        <authorList>
            <person name="Nowell W R."/>
        </authorList>
    </citation>
    <scope>NUCLEOTIDE SEQUENCE</scope>
</reference>
<feature type="compositionally biased region" description="Polar residues" evidence="1">
    <location>
        <begin position="11"/>
        <end position="20"/>
    </location>
</feature>
<name>A0A8S2LQX6_9BILA</name>
<gene>
    <name evidence="2" type="ORF">OVA965_LOCUS46224</name>
    <name evidence="3" type="ORF">TMI583_LOCUS20726</name>
</gene>
<dbReference type="Proteomes" id="UP000677228">
    <property type="component" value="Unassembled WGS sequence"/>
</dbReference>
<evidence type="ECO:0000256" key="1">
    <source>
        <dbReference type="SAM" id="MobiDB-lite"/>
    </source>
</evidence>
<sequence length="20" mass="2087">MHSRPSALSGPMSNATNESL</sequence>
<organism evidence="3 4">
    <name type="scientific">Didymodactylos carnosus</name>
    <dbReference type="NCBI Taxonomy" id="1234261"/>
    <lineage>
        <taxon>Eukaryota</taxon>
        <taxon>Metazoa</taxon>
        <taxon>Spiralia</taxon>
        <taxon>Gnathifera</taxon>
        <taxon>Rotifera</taxon>
        <taxon>Eurotatoria</taxon>
        <taxon>Bdelloidea</taxon>
        <taxon>Philodinida</taxon>
        <taxon>Philodinidae</taxon>
        <taxon>Didymodactylos</taxon>
    </lineage>
</organism>
<proteinExistence type="predicted"/>
<dbReference type="EMBL" id="CAJNOK010083876">
    <property type="protein sequence ID" value="CAF1686546.1"/>
    <property type="molecule type" value="Genomic_DNA"/>
</dbReference>
<feature type="region of interest" description="Disordered" evidence="1">
    <location>
        <begin position="1"/>
        <end position="20"/>
    </location>
</feature>
<protein>
    <submittedName>
        <fullName evidence="3">Uncharacterized protein</fullName>
    </submittedName>
</protein>
<evidence type="ECO:0000313" key="2">
    <source>
        <dbReference type="EMBL" id="CAF1686546.1"/>
    </source>
</evidence>
<comment type="caution">
    <text evidence="3">The sequence shown here is derived from an EMBL/GenBank/DDBJ whole genome shotgun (WGS) entry which is preliminary data.</text>
</comment>